<dbReference type="InterPro" id="IPR036389">
    <property type="entry name" value="RNase_III_sf"/>
</dbReference>
<dbReference type="EC" id="3.1.26.-" evidence="6"/>
<comment type="cofactor">
    <cofactor evidence="6">
        <name>Mg(2+)</name>
        <dbReference type="ChEBI" id="CHEBI:18420"/>
    </cofactor>
</comment>
<dbReference type="SUPFAM" id="SSF69065">
    <property type="entry name" value="RNase III domain-like"/>
    <property type="match status" value="1"/>
</dbReference>
<evidence type="ECO:0000313" key="8">
    <source>
        <dbReference type="EMBL" id="SET73145.1"/>
    </source>
</evidence>
<comment type="function">
    <text evidence="6">Involved in correct processing of both the 5' and 3' ends of 23S rRNA precursor. Processes 30S rRNA precursor transcript even in absence of ribonuclease 3 (Rnc); Rnc processes 30S rRNA into smaller rRNA precursors.</text>
</comment>
<evidence type="ECO:0000256" key="3">
    <source>
        <dbReference type="ARBA" id="ARBA00022722"/>
    </source>
</evidence>
<dbReference type="EMBL" id="FOHU01000024">
    <property type="protein sequence ID" value="SET73145.1"/>
    <property type="molecule type" value="Genomic_DNA"/>
</dbReference>
<evidence type="ECO:0000256" key="5">
    <source>
        <dbReference type="ARBA" id="ARBA00022801"/>
    </source>
</evidence>
<dbReference type="GO" id="GO:0005737">
    <property type="term" value="C:cytoplasm"/>
    <property type="evidence" value="ECO:0007669"/>
    <property type="project" value="UniProtKB-SubCell"/>
</dbReference>
<proteinExistence type="inferred from homology"/>
<gene>
    <name evidence="6" type="primary">mrnC</name>
    <name evidence="8" type="ORF">SAMN05660297_03311</name>
</gene>
<comment type="subunit">
    <text evidence="6">Homodimer.</text>
</comment>
<dbReference type="STRING" id="426128.SAMN05660297_03311"/>
<evidence type="ECO:0000256" key="4">
    <source>
        <dbReference type="ARBA" id="ARBA00022759"/>
    </source>
</evidence>
<dbReference type="RefSeq" id="WP_090446545.1">
    <property type="nucleotide sequence ID" value="NZ_FOHU01000024.1"/>
</dbReference>
<keyword evidence="6" id="KW-0460">Magnesium</keyword>
<dbReference type="PANTHER" id="PTHR34276">
    <property type="entry name" value="MINI-RIBONUCLEASE 3"/>
    <property type="match status" value="1"/>
</dbReference>
<evidence type="ECO:0000256" key="1">
    <source>
        <dbReference type="ARBA" id="ARBA00022517"/>
    </source>
</evidence>
<dbReference type="SMART" id="SM00535">
    <property type="entry name" value="RIBOc"/>
    <property type="match status" value="1"/>
</dbReference>
<evidence type="ECO:0000313" key="9">
    <source>
        <dbReference type="Proteomes" id="UP000199568"/>
    </source>
</evidence>
<evidence type="ECO:0000256" key="6">
    <source>
        <dbReference type="HAMAP-Rule" id="MF_01468"/>
    </source>
</evidence>
<evidence type="ECO:0000259" key="7">
    <source>
        <dbReference type="SMART" id="SM00535"/>
    </source>
</evidence>
<dbReference type="AlphaFoldDB" id="A0A1I0GQ65"/>
<dbReference type="InterPro" id="IPR000999">
    <property type="entry name" value="RNase_III_dom"/>
</dbReference>
<dbReference type="PANTHER" id="PTHR34276:SF1">
    <property type="entry name" value="MINI-RIBONUCLEASE 3"/>
    <property type="match status" value="1"/>
</dbReference>
<reference evidence="8 9" key="1">
    <citation type="submission" date="2016-10" db="EMBL/GenBank/DDBJ databases">
        <authorList>
            <person name="de Groot N.N."/>
        </authorList>
    </citation>
    <scope>NUCLEOTIDE SEQUENCE [LARGE SCALE GENOMIC DNA]</scope>
    <source>
        <strain evidence="8 9">DSM 18979</strain>
    </source>
</reference>
<dbReference type="Gene3D" id="1.10.1520.10">
    <property type="entry name" value="Ribonuclease III domain"/>
    <property type="match status" value="1"/>
</dbReference>
<keyword evidence="3 6" id="KW-0540">Nuclease</keyword>
<keyword evidence="6" id="KW-0699">rRNA-binding</keyword>
<dbReference type="PIRSF" id="PIRSF005520">
    <property type="entry name" value="UCP005520"/>
    <property type="match status" value="1"/>
</dbReference>
<dbReference type="InterPro" id="IPR008226">
    <property type="entry name" value="Mini3_fam"/>
</dbReference>
<accession>A0A1I0GQ65</accession>
<organism evidence="8 9">
    <name type="scientific">Natronincola peptidivorans</name>
    <dbReference type="NCBI Taxonomy" id="426128"/>
    <lineage>
        <taxon>Bacteria</taxon>
        <taxon>Bacillati</taxon>
        <taxon>Bacillota</taxon>
        <taxon>Clostridia</taxon>
        <taxon>Peptostreptococcales</taxon>
        <taxon>Natronincolaceae</taxon>
        <taxon>Natronincola</taxon>
    </lineage>
</organism>
<dbReference type="CDD" id="cd00593">
    <property type="entry name" value="RIBOc"/>
    <property type="match status" value="1"/>
</dbReference>
<protein>
    <recommendedName>
        <fullName evidence="6">Mini-ribonuclease 3</fullName>
        <shortName evidence="6">Mini-3</shortName>
        <shortName evidence="6">Mini-RNase 3</shortName>
        <ecNumber evidence="6">3.1.26.-</ecNumber>
    </recommendedName>
    <alternativeName>
        <fullName evidence="6">Mini-RNase III</fullName>
        <shortName evidence="6">Mini-III</shortName>
    </alternativeName>
</protein>
<dbReference type="Pfam" id="PF00636">
    <property type="entry name" value="Ribonuclease_3"/>
    <property type="match status" value="1"/>
</dbReference>
<dbReference type="GO" id="GO:0006364">
    <property type="term" value="P:rRNA processing"/>
    <property type="evidence" value="ECO:0007669"/>
    <property type="project" value="UniProtKB-UniRule"/>
</dbReference>
<keyword evidence="9" id="KW-1185">Reference proteome</keyword>
<dbReference type="HAMAP" id="MF_01468">
    <property type="entry name" value="RNase_Mini_III"/>
    <property type="match status" value="1"/>
</dbReference>
<evidence type="ECO:0000256" key="2">
    <source>
        <dbReference type="ARBA" id="ARBA00022552"/>
    </source>
</evidence>
<comment type="similarity">
    <text evidence="6">Belongs to the MrnC RNase family.</text>
</comment>
<feature type="domain" description="RNase III" evidence="7">
    <location>
        <begin position="11"/>
        <end position="142"/>
    </location>
</feature>
<keyword evidence="6" id="KW-0963">Cytoplasm</keyword>
<keyword evidence="5 6" id="KW-0378">Hydrolase</keyword>
<sequence>MKEWMIELSNKGIVKTEKEVKMMAPLTLAYMGDAVYEAFIRDYLIHRSNLAVGELHKMAISYVKAKAQAAIVHQLEKQLTEEEWGIVKKGRNQKSPSPPKNADLIDYKYATGFETLLGYLFYTGRVQRLMDIMEKSVEIINNNNP</sequence>
<comment type="subcellular location">
    <subcellularLocation>
        <location evidence="6">Cytoplasm</location>
    </subcellularLocation>
</comment>
<dbReference type="GO" id="GO:0004525">
    <property type="term" value="F:ribonuclease III activity"/>
    <property type="evidence" value="ECO:0007669"/>
    <property type="project" value="InterPro"/>
</dbReference>
<feature type="active site" evidence="6">
    <location>
        <position position="33"/>
    </location>
</feature>
<name>A0A1I0GQ65_9FIRM</name>
<keyword evidence="2 6" id="KW-0698">rRNA processing</keyword>
<dbReference type="OrthoDB" id="46571at2"/>
<dbReference type="Proteomes" id="UP000199568">
    <property type="component" value="Unassembled WGS sequence"/>
</dbReference>
<keyword evidence="1 6" id="KW-0690">Ribosome biogenesis</keyword>
<keyword evidence="4 6" id="KW-0255">Endonuclease</keyword>
<keyword evidence="6" id="KW-0694">RNA-binding</keyword>
<dbReference type="GO" id="GO:0019843">
    <property type="term" value="F:rRNA binding"/>
    <property type="evidence" value="ECO:0007669"/>
    <property type="project" value="UniProtKB-UniRule"/>
</dbReference>